<dbReference type="PANTHER" id="PTHR48083">
    <property type="entry name" value="MEDIUM-CHAIN SPECIFIC ACYL-COA DEHYDROGENASE, MITOCHONDRIAL-RELATED"/>
    <property type="match status" value="1"/>
</dbReference>
<dbReference type="AlphaFoldDB" id="A0A0B7NCT0"/>
<keyword evidence="8" id="KW-0408">Iron</keyword>
<dbReference type="PROSITE" id="PS00191">
    <property type="entry name" value="CYTOCHROME_B5_1"/>
    <property type="match status" value="1"/>
</dbReference>
<dbReference type="InterPro" id="IPR036400">
    <property type="entry name" value="Cyt_B5-like_heme/steroid_sf"/>
</dbReference>
<dbReference type="Pfam" id="PF00441">
    <property type="entry name" value="Acyl-CoA_dh_1"/>
    <property type="match status" value="1"/>
</dbReference>
<dbReference type="Pfam" id="PF02770">
    <property type="entry name" value="Acyl-CoA_dh_M"/>
    <property type="match status" value="1"/>
</dbReference>
<dbReference type="EMBL" id="LN732021">
    <property type="protein sequence ID" value="CEP15271.1"/>
    <property type="molecule type" value="Genomic_DNA"/>
</dbReference>
<dbReference type="InterPro" id="IPR001199">
    <property type="entry name" value="Cyt_B5-like_heme/steroid-bd"/>
</dbReference>
<evidence type="ECO:0000256" key="4">
    <source>
        <dbReference type="ARBA" id="ARBA00022630"/>
    </source>
</evidence>
<dbReference type="Gene3D" id="2.40.110.10">
    <property type="entry name" value="Butyryl-CoA Dehydrogenase, subunit A, domain 2"/>
    <property type="match status" value="1"/>
</dbReference>
<dbReference type="InterPro" id="IPR046373">
    <property type="entry name" value="Acyl-CoA_Oxase/DH_mid-dom_sf"/>
</dbReference>
<reference evidence="10 11" key="1">
    <citation type="submission" date="2014-09" db="EMBL/GenBank/DDBJ databases">
        <authorList>
            <person name="Ellenberger Sabrina"/>
        </authorList>
    </citation>
    <scope>NUCLEOTIDE SEQUENCE [LARGE SCALE GENOMIC DNA]</scope>
    <source>
        <strain evidence="10 11">CBS 412.66</strain>
    </source>
</reference>
<dbReference type="Gene3D" id="1.20.140.10">
    <property type="entry name" value="Butyryl-CoA Dehydrogenase, subunit A, domain 3"/>
    <property type="match status" value="1"/>
</dbReference>
<dbReference type="Proteomes" id="UP000054107">
    <property type="component" value="Unassembled WGS sequence"/>
</dbReference>
<dbReference type="GO" id="GO:0046872">
    <property type="term" value="F:metal ion binding"/>
    <property type="evidence" value="ECO:0007669"/>
    <property type="project" value="UniProtKB-KW"/>
</dbReference>
<keyword evidence="6" id="KW-0274">FAD</keyword>
<evidence type="ECO:0000256" key="7">
    <source>
        <dbReference type="ARBA" id="ARBA00023002"/>
    </source>
</evidence>
<dbReference type="OrthoDB" id="10254877at2759"/>
<evidence type="ECO:0000256" key="3">
    <source>
        <dbReference type="ARBA" id="ARBA00022617"/>
    </source>
</evidence>
<comment type="cofactor">
    <cofactor evidence="1">
        <name>FAD</name>
        <dbReference type="ChEBI" id="CHEBI:57692"/>
    </cofactor>
</comment>
<dbReference type="SUPFAM" id="SSF47203">
    <property type="entry name" value="Acyl-CoA dehydrogenase C-terminal domain-like"/>
    <property type="match status" value="1"/>
</dbReference>
<evidence type="ECO:0000256" key="2">
    <source>
        <dbReference type="ARBA" id="ARBA00009347"/>
    </source>
</evidence>
<dbReference type="InterPro" id="IPR050741">
    <property type="entry name" value="Acyl-CoA_dehydrogenase"/>
</dbReference>
<accession>A0A0B7NCT0</accession>
<dbReference type="GO" id="GO:0003995">
    <property type="term" value="F:acyl-CoA dehydrogenase activity"/>
    <property type="evidence" value="ECO:0007669"/>
    <property type="project" value="TreeGrafter"/>
</dbReference>
<dbReference type="SUPFAM" id="SSF55856">
    <property type="entry name" value="Cytochrome b5-like heme/steroid binding domain"/>
    <property type="match status" value="1"/>
</dbReference>
<dbReference type="Gene3D" id="1.10.540.10">
    <property type="entry name" value="Acyl-CoA dehydrogenase/oxidase, N-terminal domain"/>
    <property type="match status" value="1"/>
</dbReference>
<dbReference type="PANTHER" id="PTHR48083:SF28">
    <property type="entry name" value="ACYL-COA DEHYDROGENASE FAMILY PROTEIN (AFU_ORTHOLOGUE AFUA_6G10880)-RELATED"/>
    <property type="match status" value="1"/>
</dbReference>
<dbReference type="InterPro" id="IPR037069">
    <property type="entry name" value="AcylCoA_DH/ox_N_sf"/>
</dbReference>
<sequence length="542" mass="59900">MKTYTFEQVQAHNKPNDCWIVIEGKVFDVTNFLSEHPGGKKVLAKMAGKDASKSFKMFHNDSIMQRVGLPMQIGIIGAAKDVEEKPQKDAVLSADLVSKPEAAAVAPKSLADNQVAKFGDGIPYGDPSWYQEWNSPYYNESHIKVRNTVRAWVEKEITPFCHEWSEKKEIPKSVLKSAAKIGFLAAVSGAGTDPKMAHLLPYGLPGGVDPAEFDIFSEFVCMDELARCGSGGLIWALEGGLSIGLPPVINFAKDELKNRIVPECLAGDKVISLCITEPSAGSDVANLATTAKDMGDHFLVNGEKKWITQGAFADYYTVAVRTAEDKGMGGISLLLIERTFPGVNARKMDCQGMWGSGTSYITFDDVRVPKTHLIGKLNEGFKYVMHNFNHERLSIVMQASRLSRVCIEEALKYALKRETFGQRLVDHAVLRNKFGHMIRQCEATHAWLESILFQYKTLPRETQATMLAGPIALLKAQSTQTFEYCAREAAQIFGGLAYTRGGQGEKIERLYREVRAYAIPGGSEEIMLDLGVRQAIKKCSKL</sequence>
<dbReference type="SMART" id="SM01117">
    <property type="entry name" value="Cyt-b5"/>
    <property type="match status" value="1"/>
</dbReference>
<dbReference type="InterPro" id="IPR006091">
    <property type="entry name" value="Acyl-CoA_Oxase/DH_mid-dom"/>
</dbReference>
<protein>
    <recommendedName>
        <fullName evidence="9">Cytochrome b5 heme-binding domain-containing protein</fullName>
    </recommendedName>
</protein>
<evidence type="ECO:0000256" key="1">
    <source>
        <dbReference type="ARBA" id="ARBA00001974"/>
    </source>
</evidence>
<name>A0A0B7NCT0_9FUNG</name>
<evidence type="ECO:0000313" key="10">
    <source>
        <dbReference type="EMBL" id="CEP15271.1"/>
    </source>
</evidence>
<organism evidence="10 11">
    <name type="scientific">Parasitella parasitica</name>
    <dbReference type="NCBI Taxonomy" id="35722"/>
    <lineage>
        <taxon>Eukaryota</taxon>
        <taxon>Fungi</taxon>
        <taxon>Fungi incertae sedis</taxon>
        <taxon>Mucoromycota</taxon>
        <taxon>Mucoromycotina</taxon>
        <taxon>Mucoromycetes</taxon>
        <taxon>Mucorales</taxon>
        <taxon>Mucorineae</taxon>
        <taxon>Mucoraceae</taxon>
        <taxon>Parasitella</taxon>
    </lineage>
</organism>
<evidence type="ECO:0000313" key="11">
    <source>
        <dbReference type="Proteomes" id="UP000054107"/>
    </source>
</evidence>
<evidence type="ECO:0000256" key="8">
    <source>
        <dbReference type="ARBA" id="ARBA00023004"/>
    </source>
</evidence>
<dbReference type="GO" id="GO:0033539">
    <property type="term" value="P:fatty acid beta-oxidation using acyl-CoA dehydrogenase"/>
    <property type="evidence" value="ECO:0007669"/>
    <property type="project" value="TreeGrafter"/>
</dbReference>
<dbReference type="InterPro" id="IPR018506">
    <property type="entry name" value="Cyt_B5_heme-BS"/>
</dbReference>
<dbReference type="GO" id="GO:0020037">
    <property type="term" value="F:heme binding"/>
    <property type="evidence" value="ECO:0007669"/>
    <property type="project" value="InterPro"/>
</dbReference>
<keyword evidence="3" id="KW-0349">Heme</keyword>
<dbReference type="Gene3D" id="3.10.120.10">
    <property type="entry name" value="Cytochrome b5-like heme/steroid binding domain"/>
    <property type="match status" value="1"/>
</dbReference>
<dbReference type="SUPFAM" id="SSF56645">
    <property type="entry name" value="Acyl-CoA dehydrogenase NM domain-like"/>
    <property type="match status" value="1"/>
</dbReference>
<dbReference type="STRING" id="35722.A0A0B7NCT0"/>
<gene>
    <name evidence="10" type="primary">PARPA_09476.1 scaffold 36645</name>
</gene>
<feature type="domain" description="Cytochrome b5 heme-binding" evidence="9">
    <location>
        <begin position="1"/>
        <end position="77"/>
    </location>
</feature>
<evidence type="ECO:0000256" key="5">
    <source>
        <dbReference type="ARBA" id="ARBA00022723"/>
    </source>
</evidence>
<dbReference type="Pfam" id="PF02771">
    <property type="entry name" value="Acyl-CoA_dh_N"/>
    <property type="match status" value="1"/>
</dbReference>
<dbReference type="InterPro" id="IPR009100">
    <property type="entry name" value="AcylCoA_DH/oxidase_NM_dom_sf"/>
</dbReference>
<evidence type="ECO:0000256" key="6">
    <source>
        <dbReference type="ARBA" id="ARBA00022827"/>
    </source>
</evidence>
<dbReference type="GO" id="GO:0050660">
    <property type="term" value="F:flavin adenine dinucleotide binding"/>
    <property type="evidence" value="ECO:0007669"/>
    <property type="project" value="InterPro"/>
</dbReference>
<comment type="similarity">
    <text evidence="2">Belongs to the acyl-CoA dehydrogenase family.</text>
</comment>
<dbReference type="GO" id="GO:0005737">
    <property type="term" value="C:cytoplasm"/>
    <property type="evidence" value="ECO:0007669"/>
    <property type="project" value="TreeGrafter"/>
</dbReference>
<dbReference type="InterPro" id="IPR009075">
    <property type="entry name" value="AcylCo_DH/oxidase_C"/>
</dbReference>
<dbReference type="Pfam" id="PF00173">
    <property type="entry name" value="Cyt-b5"/>
    <property type="match status" value="1"/>
</dbReference>
<dbReference type="InterPro" id="IPR036250">
    <property type="entry name" value="AcylCo_DH-like_C"/>
</dbReference>
<dbReference type="FunFam" id="2.40.110.10:FF:000002">
    <property type="entry name" value="Acyl-CoA dehydrogenase fadE12"/>
    <property type="match status" value="1"/>
</dbReference>
<dbReference type="PROSITE" id="PS50255">
    <property type="entry name" value="CYTOCHROME_B5_2"/>
    <property type="match status" value="1"/>
</dbReference>
<evidence type="ECO:0000259" key="9">
    <source>
        <dbReference type="PROSITE" id="PS50255"/>
    </source>
</evidence>
<keyword evidence="5" id="KW-0479">Metal-binding</keyword>
<keyword evidence="11" id="KW-1185">Reference proteome</keyword>
<proteinExistence type="inferred from homology"/>
<dbReference type="InterPro" id="IPR013786">
    <property type="entry name" value="AcylCoA_DH/ox_N"/>
</dbReference>
<keyword evidence="7" id="KW-0560">Oxidoreductase</keyword>
<keyword evidence="4" id="KW-0285">Flavoprotein</keyword>